<evidence type="ECO:0000313" key="2">
    <source>
        <dbReference type="Proteomes" id="UP000192634"/>
    </source>
</evidence>
<sequence>MQIPTFQTLSKDLGATALRRGLNLWPPFLAASVHVDRISPDFREFDVSLRMRPWSRNYVGTQFGGSLFAMCDPWWMLGALRCLGEDYIVWDKAGEIDFVSPGRTDVRTSIRITDELLDGIRAATADGSKHLVWCDNDVVAADGTLVARYRKQLYVRRKRA</sequence>
<dbReference type="RefSeq" id="WP_200811105.1">
    <property type="nucleotide sequence ID" value="NZ_CBDRLL010000003.1"/>
</dbReference>
<dbReference type="SUPFAM" id="SSF54637">
    <property type="entry name" value="Thioesterase/thiol ester dehydrase-isomerase"/>
    <property type="match status" value="1"/>
</dbReference>
<dbReference type="EMBL" id="FWXN01000001">
    <property type="protein sequence ID" value="SMC33724.1"/>
    <property type="molecule type" value="Genomic_DNA"/>
</dbReference>
<name>A0A1W1YC77_9MICO</name>
<dbReference type="AlphaFoldDB" id="A0A1W1YC77"/>
<proteinExistence type="predicted"/>
<organism evidence="1 2">
    <name type="scientific">Janibacter indicus</name>
    <dbReference type="NCBI Taxonomy" id="857417"/>
    <lineage>
        <taxon>Bacteria</taxon>
        <taxon>Bacillati</taxon>
        <taxon>Actinomycetota</taxon>
        <taxon>Actinomycetes</taxon>
        <taxon>Micrococcales</taxon>
        <taxon>Intrasporangiaceae</taxon>
        <taxon>Janibacter</taxon>
    </lineage>
</organism>
<evidence type="ECO:0000313" key="1">
    <source>
        <dbReference type="EMBL" id="SMC33724.1"/>
    </source>
</evidence>
<dbReference type="Gene3D" id="3.10.129.10">
    <property type="entry name" value="Hotdog Thioesterase"/>
    <property type="match status" value="1"/>
</dbReference>
<dbReference type="InterPro" id="IPR029069">
    <property type="entry name" value="HotDog_dom_sf"/>
</dbReference>
<dbReference type="Proteomes" id="UP000192634">
    <property type="component" value="Unassembled WGS sequence"/>
</dbReference>
<gene>
    <name evidence="1" type="ORF">SAMN06296429_101327</name>
</gene>
<accession>A0A1W1YC77</accession>
<reference evidence="1 2" key="1">
    <citation type="submission" date="2017-04" db="EMBL/GenBank/DDBJ databases">
        <authorList>
            <person name="Afonso C.L."/>
            <person name="Miller P.J."/>
            <person name="Scott M.A."/>
            <person name="Spackman E."/>
            <person name="Goraichik I."/>
            <person name="Dimitrov K.M."/>
            <person name="Suarez D.L."/>
            <person name="Swayne D.E."/>
        </authorList>
    </citation>
    <scope>NUCLEOTIDE SEQUENCE [LARGE SCALE GENOMIC DNA]</scope>
    <source>
        <strain evidence="1 2">CGMCC 1.12511</strain>
    </source>
</reference>
<dbReference type="Pfam" id="PF14539">
    <property type="entry name" value="DUF4442"/>
    <property type="match status" value="1"/>
</dbReference>
<dbReference type="InterPro" id="IPR027961">
    <property type="entry name" value="DUF4442"/>
</dbReference>
<protein>
    <submittedName>
        <fullName evidence="1">Acyl-coenzyme A thioesterase PaaI, contains HGG motif</fullName>
    </submittedName>
</protein>